<dbReference type="EMBL" id="UYRU01015870">
    <property type="protein sequence ID" value="VDK51542.1"/>
    <property type="molecule type" value="Genomic_DNA"/>
</dbReference>
<organism evidence="2 3">
    <name type="scientific">Dibothriocephalus latus</name>
    <name type="common">Fish tapeworm</name>
    <name type="synonym">Diphyllobothrium latum</name>
    <dbReference type="NCBI Taxonomy" id="60516"/>
    <lineage>
        <taxon>Eukaryota</taxon>
        <taxon>Metazoa</taxon>
        <taxon>Spiralia</taxon>
        <taxon>Lophotrochozoa</taxon>
        <taxon>Platyhelminthes</taxon>
        <taxon>Cestoda</taxon>
        <taxon>Eucestoda</taxon>
        <taxon>Diphyllobothriidea</taxon>
        <taxon>Diphyllobothriidae</taxon>
        <taxon>Dibothriocephalus</taxon>
    </lineage>
</organism>
<sequence>MHPDRVCSLELGSSAILSASSKESAHPLPEHWLYTSQNGPEAVGERTSASLATLTAVPTALSLKGLDSNNVSGPSTPLATSPTGGFAERRTSK</sequence>
<dbReference type="OrthoDB" id="10653552at2759"/>
<proteinExistence type="predicted"/>
<dbReference type="Proteomes" id="UP000281553">
    <property type="component" value="Unassembled WGS sequence"/>
</dbReference>
<feature type="compositionally biased region" description="Polar residues" evidence="1">
    <location>
        <begin position="67"/>
        <end position="83"/>
    </location>
</feature>
<feature type="region of interest" description="Disordered" evidence="1">
    <location>
        <begin position="65"/>
        <end position="93"/>
    </location>
</feature>
<evidence type="ECO:0000313" key="3">
    <source>
        <dbReference type="Proteomes" id="UP000281553"/>
    </source>
</evidence>
<evidence type="ECO:0000313" key="2">
    <source>
        <dbReference type="EMBL" id="VDK51542.1"/>
    </source>
</evidence>
<gene>
    <name evidence="2" type="ORF">DILT_LOCUS1857</name>
</gene>
<keyword evidence="3" id="KW-1185">Reference proteome</keyword>
<accession>A0A3P6QN20</accession>
<name>A0A3P6QN20_DIBLA</name>
<reference evidence="2 3" key="1">
    <citation type="submission" date="2018-11" db="EMBL/GenBank/DDBJ databases">
        <authorList>
            <consortium name="Pathogen Informatics"/>
        </authorList>
    </citation>
    <scope>NUCLEOTIDE SEQUENCE [LARGE SCALE GENOMIC DNA]</scope>
</reference>
<protein>
    <submittedName>
        <fullName evidence="2">Uncharacterized protein</fullName>
    </submittedName>
</protein>
<evidence type="ECO:0000256" key="1">
    <source>
        <dbReference type="SAM" id="MobiDB-lite"/>
    </source>
</evidence>
<feature type="non-terminal residue" evidence="2">
    <location>
        <position position="93"/>
    </location>
</feature>
<dbReference type="AlphaFoldDB" id="A0A3P6QN20"/>